<sequence length="323" mass="35023">MVRRTEDDDDDYVSSAVSKGDGGTRLNAVQLDIFHAVVATGSVTAASRRLNLSQPAVSRRLADLERSLGFALFLREGKRLIITPEGTAFHDELTVSYVGLERLAKVARDIRELRRGHLRVAAIPAMCFGPVPQAIARFMQEHPQTKITFEVHASARILDGLAAGLFDVGVTQMPAAFSSLTVEYTYYAPCLCVMPVGHPLSAKSAVTLQDLASYPLISLPHDTEVGHALMRRFEAFGQVTPRAEALTSMAACALVAAGAGVTLCDPFTASSFGEGRLITRPFQPAIDFSFRVLRPERRVASRPVQALVDTINAHLGADSRVHR</sequence>
<name>A0A917FGJ5_9HYPH</name>
<feature type="domain" description="HTH lysR-type" evidence="5">
    <location>
        <begin position="30"/>
        <end position="83"/>
    </location>
</feature>
<comment type="similarity">
    <text evidence="1">Belongs to the LysR transcriptional regulatory family.</text>
</comment>
<dbReference type="SUPFAM" id="SSF53850">
    <property type="entry name" value="Periplasmic binding protein-like II"/>
    <property type="match status" value="1"/>
</dbReference>
<evidence type="ECO:0000313" key="7">
    <source>
        <dbReference type="Proteomes" id="UP000606044"/>
    </source>
</evidence>
<dbReference type="SUPFAM" id="SSF46785">
    <property type="entry name" value="Winged helix' DNA-binding domain"/>
    <property type="match status" value="1"/>
</dbReference>
<dbReference type="PANTHER" id="PTHR30427:SF1">
    <property type="entry name" value="TRANSCRIPTIONAL ACTIVATOR PROTEIN LYSR"/>
    <property type="match status" value="1"/>
</dbReference>
<reference evidence="6" key="2">
    <citation type="submission" date="2020-09" db="EMBL/GenBank/DDBJ databases">
        <authorList>
            <person name="Sun Q."/>
            <person name="Sedlacek I."/>
        </authorList>
    </citation>
    <scope>NUCLEOTIDE SEQUENCE</scope>
    <source>
        <strain evidence="6">CCM 7897</strain>
    </source>
</reference>
<dbReference type="RefSeq" id="WP_188582196.1">
    <property type="nucleotide sequence ID" value="NZ_BMCT01000007.1"/>
</dbReference>
<reference evidence="6" key="1">
    <citation type="journal article" date="2014" name="Int. J. Syst. Evol. Microbiol.">
        <title>Complete genome sequence of Corynebacterium casei LMG S-19264T (=DSM 44701T), isolated from a smear-ripened cheese.</title>
        <authorList>
            <consortium name="US DOE Joint Genome Institute (JGI-PGF)"/>
            <person name="Walter F."/>
            <person name="Albersmeier A."/>
            <person name="Kalinowski J."/>
            <person name="Ruckert C."/>
        </authorList>
    </citation>
    <scope>NUCLEOTIDE SEQUENCE</scope>
    <source>
        <strain evidence="6">CCM 7897</strain>
    </source>
</reference>
<gene>
    <name evidence="6" type="ORF">GCM10007301_41600</name>
</gene>
<dbReference type="InterPro" id="IPR005119">
    <property type="entry name" value="LysR_subst-bd"/>
</dbReference>
<proteinExistence type="inferred from homology"/>
<evidence type="ECO:0000256" key="4">
    <source>
        <dbReference type="ARBA" id="ARBA00023163"/>
    </source>
</evidence>
<dbReference type="PANTHER" id="PTHR30427">
    <property type="entry name" value="TRANSCRIPTIONAL ACTIVATOR PROTEIN LYSR"/>
    <property type="match status" value="1"/>
</dbReference>
<accession>A0A917FGJ5</accession>
<keyword evidence="2" id="KW-0805">Transcription regulation</keyword>
<keyword evidence="7" id="KW-1185">Reference proteome</keyword>
<dbReference type="InterPro" id="IPR000847">
    <property type="entry name" value="LysR_HTH_N"/>
</dbReference>
<dbReference type="Gene3D" id="1.10.10.10">
    <property type="entry name" value="Winged helix-like DNA-binding domain superfamily/Winged helix DNA-binding domain"/>
    <property type="match status" value="1"/>
</dbReference>
<protein>
    <submittedName>
        <fullName evidence="6">Transcriptional regulator</fullName>
    </submittedName>
</protein>
<dbReference type="AlphaFoldDB" id="A0A917FGJ5"/>
<keyword evidence="4" id="KW-0804">Transcription</keyword>
<evidence type="ECO:0000259" key="5">
    <source>
        <dbReference type="PROSITE" id="PS50931"/>
    </source>
</evidence>
<evidence type="ECO:0000313" key="6">
    <source>
        <dbReference type="EMBL" id="GGF77323.1"/>
    </source>
</evidence>
<evidence type="ECO:0000256" key="2">
    <source>
        <dbReference type="ARBA" id="ARBA00023015"/>
    </source>
</evidence>
<evidence type="ECO:0000256" key="1">
    <source>
        <dbReference type="ARBA" id="ARBA00009437"/>
    </source>
</evidence>
<dbReference type="GO" id="GO:0003700">
    <property type="term" value="F:DNA-binding transcription factor activity"/>
    <property type="evidence" value="ECO:0007669"/>
    <property type="project" value="InterPro"/>
</dbReference>
<dbReference type="GO" id="GO:0043565">
    <property type="term" value="F:sequence-specific DNA binding"/>
    <property type="evidence" value="ECO:0007669"/>
    <property type="project" value="TreeGrafter"/>
</dbReference>
<dbReference type="PRINTS" id="PR00039">
    <property type="entry name" value="HTHLYSR"/>
</dbReference>
<evidence type="ECO:0000256" key="3">
    <source>
        <dbReference type="ARBA" id="ARBA00023125"/>
    </source>
</evidence>
<dbReference type="Gene3D" id="3.40.190.290">
    <property type="match status" value="1"/>
</dbReference>
<organism evidence="6 7">
    <name type="scientific">Azorhizobium oxalatiphilum</name>
    <dbReference type="NCBI Taxonomy" id="980631"/>
    <lineage>
        <taxon>Bacteria</taxon>
        <taxon>Pseudomonadati</taxon>
        <taxon>Pseudomonadota</taxon>
        <taxon>Alphaproteobacteria</taxon>
        <taxon>Hyphomicrobiales</taxon>
        <taxon>Xanthobacteraceae</taxon>
        <taxon>Azorhizobium</taxon>
    </lineage>
</organism>
<dbReference type="Pfam" id="PF03466">
    <property type="entry name" value="LysR_substrate"/>
    <property type="match status" value="1"/>
</dbReference>
<dbReference type="PROSITE" id="PS50931">
    <property type="entry name" value="HTH_LYSR"/>
    <property type="match status" value="1"/>
</dbReference>
<dbReference type="InterPro" id="IPR036388">
    <property type="entry name" value="WH-like_DNA-bd_sf"/>
</dbReference>
<dbReference type="GO" id="GO:0010628">
    <property type="term" value="P:positive regulation of gene expression"/>
    <property type="evidence" value="ECO:0007669"/>
    <property type="project" value="TreeGrafter"/>
</dbReference>
<dbReference type="EMBL" id="BMCT01000007">
    <property type="protein sequence ID" value="GGF77323.1"/>
    <property type="molecule type" value="Genomic_DNA"/>
</dbReference>
<dbReference type="Proteomes" id="UP000606044">
    <property type="component" value="Unassembled WGS sequence"/>
</dbReference>
<comment type="caution">
    <text evidence="6">The sequence shown here is derived from an EMBL/GenBank/DDBJ whole genome shotgun (WGS) entry which is preliminary data.</text>
</comment>
<dbReference type="InterPro" id="IPR036390">
    <property type="entry name" value="WH_DNA-bd_sf"/>
</dbReference>
<dbReference type="Pfam" id="PF00126">
    <property type="entry name" value="HTH_1"/>
    <property type="match status" value="1"/>
</dbReference>
<keyword evidence="3" id="KW-0238">DNA-binding</keyword>